<dbReference type="SUPFAM" id="SSF81558">
    <property type="entry name" value="Photosystem I subunits PsaA/PsaB"/>
    <property type="match status" value="1"/>
</dbReference>
<evidence type="ECO:0000256" key="5">
    <source>
        <dbReference type="ARBA" id="ARBA00022485"/>
    </source>
</evidence>
<comment type="subcellular location">
    <subcellularLocation>
        <location evidence="2">Membrane</location>
        <topology evidence="2">Multi-pass membrane protein</topology>
    </subcellularLocation>
    <subcellularLocation>
        <location evidence="21">Plastid</location>
        <location evidence="21">Chloroplast thylakoid membrane</location>
        <topology evidence="21">Multi-pass membrane protein</topology>
    </subcellularLocation>
</comment>
<evidence type="ECO:0000256" key="8">
    <source>
        <dbReference type="ARBA" id="ARBA00022692"/>
    </source>
</evidence>
<dbReference type="FunFam" id="1.20.1130.10:FF:000001">
    <property type="entry name" value="Photosystem I P700 chlorophyll a apoprotein A2"/>
    <property type="match status" value="1"/>
</dbReference>
<dbReference type="GO" id="GO:0051539">
    <property type="term" value="F:4 iron, 4 sulfur cluster binding"/>
    <property type="evidence" value="ECO:0007669"/>
    <property type="project" value="UniProtKB-KW"/>
</dbReference>
<feature type="binding site" evidence="21">
    <location>
        <position position="671"/>
    </location>
    <ligand>
        <name>phylloquinone</name>
        <dbReference type="ChEBI" id="CHEBI:18067"/>
        <label>B</label>
    </ligand>
</feature>
<protein>
    <recommendedName>
        <fullName evidence="21">Photosystem I P700 chlorophyll a apoprotein A2</fullName>
        <ecNumber evidence="21">1.97.1.12</ecNumber>
    </recommendedName>
    <alternativeName>
        <fullName evidence="21">PSI-B</fullName>
    </alternativeName>
    <alternativeName>
        <fullName evidence="21">PsaB</fullName>
    </alternativeName>
</protein>
<keyword evidence="21" id="KW-0793">Thylakoid</keyword>
<dbReference type="PANTHER" id="PTHR30128:SF19">
    <property type="entry name" value="PHOTOSYSTEM I P700 CHLOROPHYLL A APOPROTEIN A1-RELATED"/>
    <property type="match status" value="1"/>
</dbReference>
<dbReference type="EMBL" id="KR028137">
    <property type="protein sequence ID" value="AKI29327.1"/>
    <property type="molecule type" value="mRNA"/>
</dbReference>
<feature type="binding site" description="axial binding residue" evidence="21">
    <location>
        <position position="654"/>
    </location>
    <ligand>
        <name>chlorophyll a</name>
        <dbReference type="ChEBI" id="CHEBI:58416"/>
        <label>B1</label>
    </ligand>
    <ligandPart>
        <name>Mg</name>
        <dbReference type="ChEBI" id="CHEBI:25107"/>
    </ligandPart>
</feature>
<comment type="function">
    <text evidence="1 21">PsaA and PsaB bind P700, the primary electron donor of photosystem I (PSI), as well as the electron acceptors A0, A1 and FX. PSI is a plastocyanin-ferredoxin oxidoreductase, converting photonic excitation into a charge separation, which transfers an electron from the donor P700 chlorophyll pair to the spectroscopically characterized acceptors A0, A1, FX, FA and FB in turn. Oxidized P700 is reduced on the lumenal side of the thylakoid membrane by plastocyanin.</text>
</comment>
<keyword evidence="7 21" id="KW-0602">Photosynthesis</keyword>
<dbReference type="GO" id="GO:0016168">
    <property type="term" value="F:chlorophyll binding"/>
    <property type="evidence" value="ECO:0007669"/>
    <property type="project" value="UniProtKB-KW"/>
</dbReference>
<keyword evidence="6 21" id="KW-0148">Chlorophyll</keyword>
<keyword evidence="14 21" id="KW-0157">Chromophore</keyword>
<feature type="transmembrane region" description="Helical" evidence="22">
    <location>
        <begin position="374"/>
        <end position="394"/>
    </location>
</feature>
<dbReference type="GO" id="GO:0009522">
    <property type="term" value="C:photosystem I"/>
    <property type="evidence" value="ECO:0007669"/>
    <property type="project" value="UniProtKB-KW"/>
</dbReference>
<keyword evidence="23" id="KW-0150">Chloroplast</keyword>
<keyword evidence="4 21" id="KW-0813">Transport</keyword>
<keyword evidence="23" id="KW-0934">Plastid</keyword>
<evidence type="ECO:0000256" key="2">
    <source>
        <dbReference type="ARBA" id="ARBA00004141"/>
    </source>
</evidence>
<comment type="subunit">
    <text evidence="19 21">The PsaA/B heterodimer binds the P700 chlorophyll special pair and subsequent electron acceptors. PSI consists of a core antenna complex that captures photons, and an electron transfer chain that converts photonic excitation into a charge separation. The eukaryotic PSI reaction center is composed of at least 11 subunits.</text>
</comment>
<dbReference type="Gene3D" id="1.20.1130.10">
    <property type="entry name" value="Photosystem I PsaA/PsaB"/>
    <property type="match status" value="1"/>
</dbReference>
<dbReference type="PROSITE" id="PS00419">
    <property type="entry name" value="PHOTOSYSTEM_I_PSAAB"/>
    <property type="match status" value="1"/>
</dbReference>
<reference evidence="23" key="1">
    <citation type="journal article" date="2014" name="RNA">
        <title>Chloroplast RNA editing going extreme: more than 3400 events of C-to-U editing in the chloroplast transcriptome of the lycophyte Selaginella uncinata.</title>
        <authorList>
            <person name="Oldenkott B."/>
            <person name="Yamaguchi K."/>
            <person name="Tsuji-Tsukinoki S."/>
            <person name="Knie N."/>
            <person name="Knoop V."/>
        </authorList>
    </citation>
    <scope>NUCLEOTIDE SEQUENCE</scope>
</reference>
<keyword evidence="10 21" id="KW-0603">Photosystem I</keyword>
<feature type="binding site" evidence="21">
    <location>
        <position position="670"/>
    </location>
    <ligand>
        <name>chlorophyll a</name>
        <dbReference type="ChEBI" id="CHEBI:58416"/>
        <label>B3</label>
    </ligand>
</feature>
<evidence type="ECO:0000256" key="1">
    <source>
        <dbReference type="ARBA" id="ARBA00003162"/>
    </source>
</evidence>
<dbReference type="PIRSF" id="PIRSF002905">
    <property type="entry name" value="PSI_A"/>
    <property type="match status" value="1"/>
</dbReference>
<keyword evidence="17 21" id="KW-0411">Iron-sulfur</keyword>
<feature type="binding site" evidence="21">
    <location>
        <position position="568"/>
    </location>
    <ligand>
        <name>[4Fe-4S] cluster</name>
        <dbReference type="ChEBI" id="CHEBI:49883"/>
        <note>ligand shared between dimeric partners</note>
    </ligand>
</feature>
<evidence type="ECO:0000256" key="14">
    <source>
        <dbReference type="ARBA" id="ARBA00022991"/>
    </source>
</evidence>
<dbReference type="GO" id="GO:0000287">
    <property type="term" value="F:magnesium ion binding"/>
    <property type="evidence" value="ECO:0007669"/>
    <property type="project" value="UniProtKB-UniRule"/>
</dbReference>
<evidence type="ECO:0000256" key="20">
    <source>
        <dbReference type="ARBA" id="ARBA00048912"/>
    </source>
</evidence>
<dbReference type="InterPro" id="IPR006244">
    <property type="entry name" value="PSI_PsaB"/>
</dbReference>
<feature type="transmembrane region" description="Helical" evidence="22">
    <location>
        <begin position="707"/>
        <end position="726"/>
    </location>
</feature>
<dbReference type="InterPro" id="IPR001280">
    <property type="entry name" value="PSI_PsaA/B"/>
</dbReference>
<proteinExistence type="evidence at transcript level"/>
<evidence type="ECO:0000256" key="13">
    <source>
        <dbReference type="ARBA" id="ARBA00022989"/>
    </source>
</evidence>
<dbReference type="HAMAP" id="MF_00482">
    <property type="entry name" value="PSI_PsaB"/>
    <property type="match status" value="1"/>
</dbReference>
<keyword evidence="11 21" id="KW-0460">Magnesium</keyword>
<keyword evidence="5 21" id="KW-0004">4Fe-4S</keyword>
<dbReference type="EC" id="1.97.1.12" evidence="21"/>
<dbReference type="Pfam" id="PF00223">
    <property type="entry name" value="PsaA_PsaB"/>
    <property type="match status" value="1"/>
</dbReference>
<evidence type="ECO:0000256" key="4">
    <source>
        <dbReference type="ARBA" id="ARBA00022448"/>
    </source>
</evidence>
<evidence type="ECO:0000256" key="18">
    <source>
        <dbReference type="ARBA" id="ARBA00023136"/>
    </source>
</evidence>
<feature type="transmembrane region" description="Helical" evidence="22">
    <location>
        <begin position="645"/>
        <end position="665"/>
    </location>
</feature>
<dbReference type="GO" id="GO:0009055">
    <property type="term" value="F:electron transfer activity"/>
    <property type="evidence" value="ECO:0007669"/>
    <property type="project" value="UniProtKB-UniRule"/>
</dbReference>
<evidence type="ECO:0000313" key="23">
    <source>
        <dbReference type="EMBL" id="AKI29327.1"/>
    </source>
</evidence>
<evidence type="ECO:0000256" key="19">
    <source>
        <dbReference type="ARBA" id="ARBA00026002"/>
    </source>
</evidence>
<evidence type="ECO:0000256" key="16">
    <source>
        <dbReference type="ARBA" id="ARBA00023004"/>
    </source>
</evidence>
<sequence length="734" mass="81608">MALRFPKFSRGLSQDPTTRRIWFGIATAHDFESHDGMTEERLYQNIFASHFGQLAIIFLWTSGNLFHVAWQGNFEAWIKDPLHVRPIAHAIWDPHFGQPAVEAFARGGGLGPVNIAYSGVYQWWYTIGMRTDQDLYTGAFFLLIVSTLFLVAGWLHLEPKWAPSISWFKNAESRLNHHLSGLFGVSSLAWAGHLVHVAIPESRGGHVRWGNLLSASPHPQGLGPLFAGQWGVYARDVDSSSHLFNTSQGAGTAILTFTGGFHPQTQSLWLTDIAHHHLAIAVVFIIAGHMYRTNFGIGHSIGGALEAHIPPGGRLGRGHQGLYDTINNSLHFQLGLALASLGVVTSLVAQHMYSLPAYAFIAQDFTTQAALYTHHQYIAGFIMTGAFAHGAIFLTRDYSPERGRGNVLARVLEHKEAIISHLSWASLFLGFHTLGLYVHNDVMLAFGTPEKQILIEPVFAQWIQSAHGKASYGFDVLLSSPNDPAFNAGRSIWLPGWLDAIDNNSNSLFLTIGPGDFLVHHAIALGLHTTTLILSKGALDARGSKLMPDKKEFGYGFPCDGPGRGGTCDISAWDAFYLAVFWMLNTIGWVTFYWHWKHITLWQGNVAQFDESSTYLMGWLRDYLWLNSSQLINGYNPFGTNSLSVWAWMFLFGHLVWATGFMFLISWRGYWQELIETLAWAHERTPLANLVRWGDKPVALSIVQARLVGLAHFSVGYIFTYAAFLISSTAGKFG</sequence>
<dbReference type="PANTHER" id="PTHR30128">
    <property type="entry name" value="OUTER MEMBRANE PROTEIN, OMPA-RELATED"/>
    <property type="match status" value="1"/>
</dbReference>
<keyword evidence="16 21" id="KW-0408">Iron</keyword>
<dbReference type="InterPro" id="IPR036408">
    <property type="entry name" value="PSI_PsaA/B_sf"/>
</dbReference>
<dbReference type="PRINTS" id="PR00257">
    <property type="entry name" value="PHOTSYSPSAAB"/>
</dbReference>
<feature type="transmembrane region" description="Helical" evidence="22">
    <location>
        <begin position="135"/>
        <end position="157"/>
    </location>
</feature>
<evidence type="ECO:0000256" key="3">
    <source>
        <dbReference type="ARBA" id="ARBA00010598"/>
    </source>
</evidence>
<feature type="binding site" evidence="21">
    <location>
        <position position="559"/>
    </location>
    <ligand>
        <name>[4Fe-4S] cluster</name>
        <dbReference type="ChEBI" id="CHEBI:49883"/>
        <note>ligand shared between dimeric partners</note>
    </ligand>
</feature>
<feature type="transmembrane region" description="Helical" evidence="22">
    <location>
        <begin position="334"/>
        <end position="354"/>
    </location>
</feature>
<evidence type="ECO:0000256" key="10">
    <source>
        <dbReference type="ARBA" id="ARBA00022836"/>
    </source>
</evidence>
<keyword evidence="12 21" id="KW-0249">Electron transport</keyword>
<keyword evidence="9 21" id="KW-0479">Metal-binding</keyword>
<keyword evidence="18 21" id="KW-0472">Membrane</keyword>
<evidence type="ECO:0000256" key="12">
    <source>
        <dbReference type="ARBA" id="ARBA00022982"/>
    </source>
</evidence>
<geneLocation type="chloroplast" evidence="23"/>
<evidence type="ECO:0000256" key="15">
    <source>
        <dbReference type="ARBA" id="ARBA00023002"/>
    </source>
</evidence>
<keyword evidence="8 21" id="KW-0812">Transmembrane</keyword>
<dbReference type="GO" id="GO:0009535">
    <property type="term" value="C:chloroplast thylakoid membrane"/>
    <property type="evidence" value="ECO:0007669"/>
    <property type="project" value="UniProtKB-SubCell"/>
</dbReference>
<keyword evidence="15 21" id="KW-0560">Oxidoreductase</keyword>
<evidence type="ECO:0000256" key="17">
    <source>
        <dbReference type="ARBA" id="ARBA00023014"/>
    </source>
</evidence>
<dbReference type="NCBIfam" id="TIGR01336">
    <property type="entry name" value="psaB"/>
    <property type="match status" value="1"/>
</dbReference>
<dbReference type="AlphaFoldDB" id="A0A0G2UF87"/>
<gene>
    <name evidence="21 23" type="primary">psaB</name>
</gene>
<dbReference type="GO" id="GO:0016491">
    <property type="term" value="F:oxidoreductase activity"/>
    <property type="evidence" value="ECO:0007669"/>
    <property type="project" value="UniProtKB-KW"/>
</dbReference>
<keyword evidence="13 21" id="KW-1133">Transmembrane helix</keyword>
<feature type="transmembrane region" description="Helical" evidence="22">
    <location>
        <begin position="575"/>
        <end position="596"/>
    </location>
</feature>
<evidence type="ECO:0000256" key="6">
    <source>
        <dbReference type="ARBA" id="ARBA00022494"/>
    </source>
</evidence>
<evidence type="ECO:0000256" key="7">
    <source>
        <dbReference type="ARBA" id="ARBA00022531"/>
    </source>
</evidence>
<evidence type="ECO:0000256" key="11">
    <source>
        <dbReference type="ARBA" id="ARBA00022842"/>
    </source>
</evidence>
<evidence type="ECO:0000256" key="9">
    <source>
        <dbReference type="ARBA" id="ARBA00022723"/>
    </source>
</evidence>
<name>A0A0G2UF87_SELUN</name>
<comment type="similarity">
    <text evidence="3 21">Belongs to the PsaA/PsaB family.</text>
</comment>
<reference evidence="23" key="2">
    <citation type="submission" date="2015-03" db="EMBL/GenBank/DDBJ databases">
        <authorList>
            <person name="Oldenkott B."/>
            <person name="Yamaguchi K."/>
            <person name="Tsuji-Tsukinoki S."/>
            <person name="Knie N."/>
            <person name="Knoop V."/>
        </authorList>
    </citation>
    <scope>NUCLEOTIDE SEQUENCE</scope>
</reference>
<dbReference type="InterPro" id="IPR020586">
    <property type="entry name" value="PSI_PsaA/B_CS"/>
</dbReference>
<evidence type="ECO:0000256" key="22">
    <source>
        <dbReference type="SAM" id="Phobius"/>
    </source>
</evidence>
<evidence type="ECO:0000256" key="21">
    <source>
        <dbReference type="HAMAP-Rule" id="MF_00482"/>
    </source>
</evidence>
<feature type="binding site" description="axial binding residue" evidence="21">
    <location>
        <position position="662"/>
    </location>
    <ligand>
        <name>chlorophyll a</name>
        <dbReference type="ChEBI" id="CHEBI:58416"/>
        <label>B3</label>
    </ligand>
    <ligandPart>
        <name>Mg</name>
        <dbReference type="ChEBI" id="CHEBI:25107"/>
    </ligandPart>
</feature>
<accession>A0A0G2UF87</accession>
<dbReference type="GO" id="GO:0015979">
    <property type="term" value="P:photosynthesis"/>
    <property type="evidence" value="ECO:0007669"/>
    <property type="project" value="UniProtKB-UniRule"/>
</dbReference>
<feature type="transmembrane region" description="Helical" evidence="22">
    <location>
        <begin position="177"/>
        <end position="199"/>
    </location>
</feature>
<organism evidence="23">
    <name type="scientific">Selaginella uncinata</name>
    <name type="common">Blue spike-moss</name>
    <name type="synonym">Lycopodium uncinatum</name>
    <dbReference type="NCBI Taxonomy" id="307165"/>
    <lineage>
        <taxon>Eukaryota</taxon>
        <taxon>Viridiplantae</taxon>
        <taxon>Streptophyta</taxon>
        <taxon>Embryophyta</taxon>
        <taxon>Tracheophyta</taxon>
        <taxon>Lycopodiopsida</taxon>
        <taxon>Selaginellales</taxon>
        <taxon>Selaginellaceae</taxon>
        <taxon>Selaginella</taxon>
    </lineage>
</organism>
<comment type="catalytic activity">
    <reaction evidence="20 21">
        <text>reduced [plastocyanin] + hnu + oxidized [2Fe-2S]-[ferredoxin] = oxidized [plastocyanin] + reduced [2Fe-2S]-[ferredoxin]</text>
        <dbReference type="Rhea" id="RHEA:30407"/>
        <dbReference type="Rhea" id="RHEA-COMP:10000"/>
        <dbReference type="Rhea" id="RHEA-COMP:10001"/>
        <dbReference type="Rhea" id="RHEA-COMP:10039"/>
        <dbReference type="Rhea" id="RHEA-COMP:10040"/>
        <dbReference type="ChEBI" id="CHEBI:29036"/>
        <dbReference type="ChEBI" id="CHEBI:30212"/>
        <dbReference type="ChEBI" id="CHEBI:33737"/>
        <dbReference type="ChEBI" id="CHEBI:33738"/>
        <dbReference type="ChEBI" id="CHEBI:49552"/>
        <dbReference type="EC" id="1.97.1.12"/>
    </reaction>
</comment>